<evidence type="ECO:0000256" key="5">
    <source>
        <dbReference type="ARBA" id="ARBA00022741"/>
    </source>
</evidence>
<evidence type="ECO:0000259" key="10">
    <source>
        <dbReference type="Pfam" id="PF07730"/>
    </source>
</evidence>
<evidence type="ECO:0000256" key="6">
    <source>
        <dbReference type="ARBA" id="ARBA00022777"/>
    </source>
</evidence>
<dbReference type="KEGG" id="lvi:G7068_11455"/>
<dbReference type="Proteomes" id="UP000502677">
    <property type="component" value="Chromosome"/>
</dbReference>
<evidence type="ECO:0000256" key="9">
    <source>
        <dbReference type="SAM" id="Phobius"/>
    </source>
</evidence>
<evidence type="ECO:0000256" key="8">
    <source>
        <dbReference type="ARBA" id="ARBA00023012"/>
    </source>
</evidence>
<dbReference type="RefSeq" id="WP_166292077.1">
    <property type="nucleotide sequence ID" value="NZ_CP049863.1"/>
</dbReference>
<evidence type="ECO:0000256" key="3">
    <source>
        <dbReference type="ARBA" id="ARBA00022553"/>
    </source>
</evidence>
<feature type="transmembrane region" description="Helical" evidence="9">
    <location>
        <begin position="112"/>
        <end position="133"/>
    </location>
</feature>
<keyword evidence="12" id="KW-1185">Reference proteome</keyword>
<feature type="domain" description="Signal transduction histidine kinase subgroup 3 dimerisation and phosphoacceptor" evidence="10">
    <location>
        <begin position="189"/>
        <end position="254"/>
    </location>
</feature>
<evidence type="ECO:0000256" key="1">
    <source>
        <dbReference type="ARBA" id="ARBA00000085"/>
    </source>
</evidence>
<dbReference type="GO" id="GO:0046983">
    <property type="term" value="F:protein dimerization activity"/>
    <property type="evidence" value="ECO:0007669"/>
    <property type="project" value="InterPro"/>
</dbReference>
<protein>
    <recommendedName>
        <fullName evidence="2">histidine kinase</fullName>
        <ecNumber evidence="2">2.7.13.3</ecNumber>
    </recommendedName>
</protein>
<feature type="transmembrane region" description="Helical" evidence="9">
    <location>
        <begin position="86"/>
        <end position="105"/>
    </location>
</feature>
<accession>A0A6G7XGP7</accession>
<comment type="catalytic activity">
    <reaction evidence="1">
        <text>ATP + protein L-histidine = ADP + protein N-phospho-L-histidine.</text>
        <dbReference type="EC" id="2.7.13.3"/>
    </reaction>
</comment>
<feature type="transmembrane region" description="Helical" evidence="9">
    <location>
        <begin position="38"/>
        <end position="55"/>
    </location>
</feature>
<sequence length="403" mass="42279">MRVQLRQVPWVWVAVSAIAITLFAVSSTLGATVYDSPVAYSLGLSALQVAGVVLVNRFPRWGILTTTVATAVIVALSRTIPPEAPWPIPVTSIIAMVVTLVIGATRGRWLSATVAGALVAAVSTSVATVVGAAMPPGPIVANITVFLTLAAAAVLGGVVLRTAILTRGELREAREVSEIALARREIVEERTRIAREMHDVVAHGMSVIQVQAASARYRYPDISSQVADEFDELAATARTALGEMRALLGVLRADEDAEQAPQPGLAELPDLVAGARSTLLDATLNDLVPEQVRQRMTPVMELTIYRVVQESLSNVVRHAPGSRAEVELSHEAKPGSGSQLRISITNTAPSDAASHGVDTSGHGIRGMQERVAALSGSLRTAPTAEGGFAVLAIIPLTLEASTA</sequence>
<dbReference type="PANTHER" id="PTHR24421:SF10">
    <property type="entry name" value="NITRATE_NITRITE SENSOR PROTEIN NARQ"/>
    <property type="match status" value="1"/>
</dbReference>
<reference evidence="11 12" key="1">
    <citation type="submission" date="2020-03" db="EMBL/GenBank/DDBJ databases">
        <title>Leucobacter sp. nov., isolated from beetles.</title>
        <authorList>
            <person name="Hyun D.-W."/>
            <person name="Bae J.-W."/>
        </authorList>
    </citation>
    <scope>NUCLEOTIDE SEQUENCE [LARGE SCALE GENOMIC DNA]</scope>
    <source>
        <strain evidence="11 12">HDW9C</strain>
    </source>
</reference>
<dbReference type="InterPro" id="IPR011712">
    <property type="entry name" value="Sig_transdc_His_kin_sub3_dim/P"/>
</dbReference>
<evidence type="ECO:0000313" key="12">
    <source>
        <dbReference type="Proteomes" id="UP000502677"/>
    </source>
</evidence>
<dbReference type="AlphaFoldDB" id="A0A6G7XGP7"/>
<dbReference type="CDD" id="cd16917">
    <property type="entry name" value="HATPase_UhpB-NarQ-NarX-like"/>
    <property type="match status" value="1"/>
</dbReference>
<keyword evidence="4" id="KW-0808">Transferase</keyword>
<dbReference type="PANTHER" id="PTHR24421">
    <property type="entry name" value="NITRATE/NITRITE SENSOR PROTEIN NARX-RELATED"/>
    <property type="match status" value="1"/>
</dbReference>
<keyword evidence="5" id="KW-0547">Nucleotide-binding</keyword>
<dbReference type="Gene3D" id="1.20.5.1930">
    <property type="match status" value="1"/>
</dbReference>
<evidence type="ECO:0000256" key="4">
    <source>
        <dbReference type="ARBA" id="ARBA00022679"/>
    </source>
</evidence>
<feature type="transmembrane region" description="Helical" evidence="9">
    <location>
        <begin position="139"/>
        <end position="164"/>
    </location>
</feature>
<feature type="transmembrane region" description="Helical" evidence="9">
    <location>
        <begin position="12"/>
        <end position="32"/>
    </location>
</feature>
<dbReference type="GO" id="GO:0000155">
    <property type="term" value="F:phosphorelay sensor kinase activity"/>
    <property type="evidence" value="ECO:0007669"/>
    <property type="project" value="InterPro"/>
</dbReference>
<dbReference type="GO" id="GO:0016020">
    <property type="term" value="C:membrane"/>
    <property type="evidence" value="ECO:0007669"/>
    <property type="project" value="InterPro"/>
</dbReference>
<dbReference type="GO" id="GO:0005524">
    <property type="term" value="F:ATP binding"/>
    <property type="evidence" value="ECO:0007669"/>
    <property type="project" value="UniProtKB-KW"/>
</dbReference>
<dbReference type="InterPro" id="IPR036890">
    <property type="entry name" value="HATPase_C_sf"/>
</dbReference>
<feature type="transmembrane region" description="Helical" evidence="9">
    <location>
        <begin position="62"/>
        <end position="80"/>
    </location>
</feature>
<dbReference type="Gene3D" id="3.30.565.10">
    <property type="entry name" value="Histidine kinase-like ATPase, C-terminal domain"/>
    <property type="match status" value="1"/>
</dbReference>
<dbReference type="EC" id="2.7.13.3" evidence="2"/>
<dbReference type="InterPro" id="IPR050482">
    <property type="entry name" value="Sensor_HK_TwoCompSys"/>
</dbReference>
<keyword evidence="8" id="KW-0902">Two-component regulatory system</keyword>
<keyword evidence="3" id="KW-0597">Phosphoprotein</keyword>
<evidence type="ECO:0000256" key="7">
    <source>
        <dbReference type="ARBA" id="ARBA00022840"/>
    </source>
</evidence>
<dbReference type="Pfam" id="PF07730">
    <property type="entry name" value="HisKA_3"/>
    <property type="match status" value="1"/>
</dbReference>
<evidence type="ECO:0000256" key="2">
    <source>
        <dbReference type="ARBA" id="ARBA00012438"/>
    </source>
</evidence>
<organism evidence="11 12">
    <name type="scientific">Leucobacter viscericola</name>
    <dbReference type="NCBI Taxonomy" id="2714935"/>
    <lineage>
        <taxon>Bacteria</taxon>
        <taxon>Bacillati</taxon>
        <taxon>Actinomycetota</taxon>
        <taxon>Actinomycetes</taxon>
        <taxon>Micrococcales</taxon>
        <taxon>Microbacteriaceae</taxon>
        <taxon>Leucobacter</taxon>
    </lineage>
</organism>
<name>A0A6G7XGP7_9MICO</name>
<keyword evidence="9" id="KW-1133">Transmembrane helix</keyword>
<keyword evidence="9" id="KW-0812">Transmembrane</keyword>
<dbReference type="EMBL" id="CP049863">
    <property type="protein sequence ID" value="QIK63735.1"/>
    <property type="molecule type" value="Genomic_DNA"/>
</dbReference>
<gene>
    <name evidence="11" type="ORF">G7068_11455</name>
</gene>
<dbReference type="SUPFAM" id="SSF55874">
    <property type="entry name" value="ATPase domain of HSP90 chaperone/DNA topoisomerase II/histidine kinase"/>
    <property type="match status" value="1"/>
</dbReference>
<keyword evidence="9" id="KW-0472">Membrane</keyword>
<proteinExistence type="predicted"/>
<keyword evidence="6 11" id="KW-0418">Kinase</keyword>
<keyword evidence="7" id="KW-0067">ATP-binding</keyword>
<evidence type="ECO:0000313" key="11">
    <source>
        <dbReference type="EMBL" id="QIK63735.1"/>
    </source>
</evidence>